<dbReference type="GO" id="GO:0005524">
    <property type="term" value="F:ATP binding"/>
    <property type="evidence" value="ECO:0007669"/>
    <property type="project" value="UniProtKB-KW"/>
</dbReference>
<dbReference type="PANTHER" id="PTHR14187:SF5">
    <property type="entry name" value="HEAT SHOCK 70 KDA PROTEIN 12A"/>
    <property type="match status" value="1"/>
</dbReference>
<dbReference type="EMBL" id="AJWJ01000001">
    <property type="protein sequence ID" value="KAF2078687.1"/>
    <property type="molecule type" value="Genomic_DNA"/>
</dbReference>
<comment type="caution">
    <text evidence="3">The sequence shown here is derived from an EMBL/GenBank/DDBJ whole genome shotgun (WGS) entry which is preliminary data.</text>
</comment>
<dbReference type="Gene3D" id="3.30.420.40">
    <property type="match status" value="1"/>
</dbReference>
<dbReference type="GO" id="GO:0140662">
    <property type="term" value="F:ATP-dependent protein folding chaperone"/>
    <property type="evidence" value="ECO:0007669"/>
    <property type="project" value="InterPro"/>
</dbReference>
<evidence type="ECO:0000313" key="4">
    <source>
        <dbReference type="Proteomes" id="UP000695562"/>
    </source>
</evidence>
<dbReference type="SUPFAM" id="SSF53300">
    <property type="entry name" value="vWA-like"/>
    <property type="match status" value="1"/>
</dbReference>
<name>A0A8J4Q5G6_9MYCE</name>
<evidence type="ECO:0000313" key="3">
    <source>
        <dbReference type="EMBL" id="KAF2078687.1"/>
    </source>
</evidence>
<accession>A0A8J4Q5G6</accession>
<protein>
    <submittedName>
        <fullName evidence="3">Uncharacterized protein</fullName>
    </submittedName>
</protein>
<dbReference type="PANTHER" id="PTHR14187">
    <property type="entry name" value="ALPHA KINASE/ELONGATION FACTOR 2 KINASE"/>
    <property type="match status" value="1"/>
</dbReference>
<sequence>MIKSKCIVVAFDFGTACSGYAFAYTKDSSKTIFVQEKWGGIDANCIKTLSQIVLNDKNEGVAFGYEARDYFNNNPDVEPETRPYFAFFKMHLFDKKNRGQPVKALNCNKTATAQQLISETLKFLKNSALTKLNSSSASSIKVQDIQWVITIPAIWDDSAKQIMRVCADMAGLCSKDDRESLVFVYEPEAGALQCIYERTSGYNVSNGEKFLVMDNGGGTADFIAYQQVEGKKLNAISKSFGGDFGSIYVNANFYQFLENIFGKDLVKSRKDHPQFQFLLDKFESLKRTFNTSSGNGSKPLDLSLSVFGQDEAWMTSKINAYNQQYHTDIKYYSKRDKLMVPHSLFLSFFTPLFNSITDCVKKEIRENPLLKNLNYIFLIGGFNENSFIQEHIKKELEFTGAKFIISKSPVLAVVQGAARFGLNPDTVLKRLQTRSYAIEIEELVKPGMHPGKKLLKRRGVQYCPNVCDVLVSAGQMVGYDEVFTRSYVPISPDQKSVEISIFSSHIPKIQYTTDPGVQFIGELYVSLPDTSEKLEDRRINVSMKFASTEVEVSAVHEKTGASMCASFDFAIDEAESLKRNILHQEKNRLKVQLCVMMDCTGSMGTWMNESKTKMINLTHLLGQTYSGMELNVSFIGYRDIKDVKRFEIVPFTKDIMGLQTRIGQMVADGGDDFAEDIAGALNQAYNLSWGYDSVKLIVHVADAPCHGSKYYNFNVVDREVDEYPGGDPSGLIPERILKNISSKGIDYYFIKINGHTDKMIEIFRNAIDTPQKKIVVQDLGADVSQLLPSLVNFVTNSITRFSENIN</sequence>
<keyword evidence="2" id="KW-0067">ATP-binding</keyword>
<dbReference type="AlphaFoldDB" id="A0A8J4Q5G6"/>
<reference evidence="3" key="1">
    <citation type="submission" date="2020-01" db="EMBL/GenBank/DDBJ databases">
        <title>Development of genomics and gene disruption for Polysphondylium violaceum indicates a role for the polyketide synthase stlB in stalk morphogenesis.</title>
        <authorList>
            <person name="Narita B."/>
            <person name="Kawabe Y."/>
            <person name="Kin K."/>
            <person name="Saito T."/>
            <person name="Gibbs R."/>
            <person name="Kuspa A."/>
            <person name="Muzny D."/>
            <person name="Queller D."/>
            <person name="Richards S."/>
            <person name="Strassman J."/>
            <person name="Sucgang R."/>
            <person name="Worley K."/>
            <person name="Schaap P."/>
        </authorList>
    </citation>
    <scope>NUCLEOTIDE SEQUENCE</scope>
    <source>
        <strain evidence="3">QSvi11</strain>
    </source>
</reference>
<keyword evidence="4" id="KW-1185">Reference proteome</keyword>
<dbReference type="InterPro" id="IPR036465">
    <property type="entry name" value="vWFA_dom_sf"/>
</dbReference>
<dbReference type="InterPro" id="IPR013126">
    <property type="entry name" value="Hsp_70_fam"/>
</dbReference>
<dbReference type="CDD" id="cd10229">
    <property type="entry name" value="ASKHA_NBD_HSP70_HSPA12"/>
    <property type="match status" value="1"/>
</dbReference>
<dbReference type="InterPro" id="IPR043129">
    <property type="entry name" value="ATPase_NBD"/>
</dbReference>
<evidence type="ECO:0000256" key="1">
    <source>
        <dbReference type="ARBA" id="ARBA00022741"/>
    </source>
</evidence>
<organism evidence="3 4">
    <name type="scientific">Polysphondylium violaceum</name>
    <dbReference type="NCBI Taxonomy" id="133409"/>
    <lineage>
        <taxon>Eukaryota</taxon>
        <taxon>Amoebozoa</taxon>
        <taxon>Evosea</taxon>
        <taxon>Eumycetozoa</taxon>
        <taxon>Dictyostelia</taxon>
        <taxon>Dictyosteliales</taxon>
        <taxon>Dictyosteliaceae</taxon>
        <taxon>Polysphondylium</taxon>
    </lineage>
</organism>
<evidence type="ECO:0000256" key="2">
    <source>
        <dbReference type="ARBA" id="ARBA00022840"/>
    </source>
</evidence>
<dbReference type="Gene3D" id="3.40.50.410">
    <property type="entry name" value="von Willebrand factor, type A domain"/>
    <property type="match status" value="1"/>
</dbReference>
<proteinExistence type="predicted"/>
<dbReference type="Pfam" id="PF00012">
    <property type="entry name" value="HSP70"/>
    <property type="match status" value="1"/>
</dbReference>
<dbReference type="Proteomes" id="UP000695562">
    <property type="component" value="Unassembled WGS sequence"/>
</dbReference>
<keyword evidence="1" id="KW-0547">Nucleotide-binding</keyword>
<gene>
    <name evidence="3" type="ORF">CYY_000058</name>
</gene>
<dbReference type="OrthoDB" id="14962at2759"/>
<dbReference type="SUPFAM" id="SSF53067">
    <property type="entry name" value="Actin-like ATPase domain"/>
    <property type="match status" value="2"/>
</dbReference>